<dbReference type="PRINTS" id="PR00792">
    <property type="entry name" value="PEPSIN"/>
</dbReference>
<comment type="similarity">
    <text evidence="1">Belongs to the peptidase A1 family.</text>
</comment>
<keyword evidence="2" id="KW-1015">Disulfide bond</keyword>
<dbReference type="EMBL" id="VXIT01000005">
    <property type="protein sequence ID" value="KAA6412553.1"/>
    <property type="molecule type" value="Genomic_DNA"/>
</dbReference>
<feature type="domain" description="Peptidase A1" evidence="4">
    <location>
        <begin position="76"/>
        <end position="398"/>
    </location>
</feature>
<dbReference type="OrthoDB" id="771136at2759"/>
<dbReference type="InterPro" id="IPR001461">
    <property type="entry name" value="Aspartic_peptidase_A1"/>
</dbReference>
<dbReference type="GO" id="GO:0006508">
    <property type="term" value="P:proteolysis"/>
    <property type="evidence" value="ECO:0007669"/>
    <property type="project" value="InterPro"/>
</dbReference>
<evidence type="ECO:0000256" key="3">
    <source>
        <dbReference type="SAM" id="SignalP"/>
    </source>
</evidence>
<evidence type="ECO:0000256" key="2">
    <source>
        <dbReference type="PIRSR" id="PIRSR601461-2"/>
    </source>
</evidence>
<organism evidence="5 6">
    <name type="scientific">Lasallia pustulata</name>
    <dbReference type="NCBI Taxonomy" id="136370"/>
    <lineage>
        <taxon>Eukaryota</taxon>
        <taxon>Fungi</taxon>
        <taxon>Dikarya</taxon>
        <taxon>Ascomycota</taxon>
        <taxon>Pezizomycotina</taxon>
        <taxon>Lecanoromycetes</taxon>
        <taxon>OSLEUM clade</taxon>
        <taxon>Umbilicariomycetidae</taxon>
        <taxon>Umbilicariales</taxon>
        <taxon>Umbilicariaceae</taxon>
        <taxon>Lasallia</taxon>
    </lineage>
</organism>
<keyword evidence="3" id="KW-0732">Signal</keyword>
<feature type="signal peptide" evidence="3">
    <location>
        <begin position="1"/>
        <end position="18"/>
    </location>
</feature>
<sequence length="401" mass="44021">MKLLLSLLTLSSTHLASALTLRAPPKLANTYDEAQQFAPTLHTDTQQPIGLDMLPHGTKGFFRLQLTSNFSHELGYFTEIALGKPPQRFRVLLDISAADSFITSVDCSSCARRGDDFIGYNSSLSSSFRHGGAWADVDYGEFNASGNISQDTFSLADLHIHGQLFLDATEFSGGGPSWDDRSIINGILGLTPSCLGSAYKASNPFSSAASQGLLDSNIFAMRLVDPGELMVGGVNRSLYTGDISRVPVTNENSSFLLAGRWQTPAESLSIGPSHEIQWSLKGYTAVFTTMWAWIYLPDEVAYYLNQVFQFEPAMFLPDSVDCRLRDTMPDVVLNLAGIDLTLTPYDYTLEWDVGRGPTRCVSVFTESELPDKEIVIGSAFLRKFYTVFDLDSRTVGFANLA</sequence>
<name>A0A5M8PV44_9LECA</name>
<protein>
    <recommendedName>
        <fullName evidence="4">Peptidase A1 domain-containing protein</fullName>
    </recommendedName>
</protein>
<evidence type="ECO:0000313" key="6">
    <source>
        <dbReference type="Proteomes" id="UP000324767"/>
    </source>
</evidence>
<dbReference type="InterPro" id="IPR021109">
    <property type="entry name" value="Peptidase_aspartic_dom_sf"/>
</dbReference>
<gene>
    <name evidence="5" type="ORF">FRX48_03544</name>
</gene>
<dbReference type="AlphaFoldDB" id="A0A5M8PV44"/>
<feature type="chain" id="PRO_5024433609" description="Peptidase A1 domain-containing protein" evidence="3">
    <location>
        <begin position="19"/>
        <end position="401"/>
    </location>
</feature>
<dbReference type="GO" id="GO:0000324">
    <property type="term" value="C:fungal-type vacuole"/>
    <property type="evidence" value="ECO:0007669"/>
    <property type="project" value="TreeGrafter"/>
</dbReference>
<dbReference type="Proteomes" id="UP000324767">
    <property type="component" value="Unassembled WGS sequence"/>
</dbReference>
<evidence type="ECO:0000256" key="1">
    <source>
        <dbReference type="ARBA" id="ARBA00007447"/>
    </source>
</evidence>
<accession>A0A5M8PV44</accession>
<comment type="caution">
    <text evidence="5">The sequence shown here is derived from an EMBL/GenBank/DDBJ whole genome shotgun (WGS) entry which is preliminary data.</text>
</comment>
<proteinExistence type="inferred from homology"/>
<dbReference type="PANTHER" id="PTHR47966">
    <property type="entry name" value="BETA-SITE APP-CLEAVING ENZYME, ISOFORM A-RELATED"/>
    <property type="match status" value="1"/>
</dbReference>
<evidence type="ECO:0000259" key="4">
    <source>
        <dbReference type="PROSITE" id="PS51767"/>
    </source>
</evidence>
<dbReference type="GO" id="GO:0004190">
    <property type="term" value="F:aspartic-type endopeptidase activity"/>
    <property type="evidence" value="ECO:0007669"/>
    <property type="project" value="InterPro"/>
</dbReference>
<reference evidence="5 6" key="1">
    <citation type="submission" date="2019-09" db="EMBL/GenBank/DDBJ databases">
        <title>The hologenome of the rock-dwelling lichen Lasallia pustulata.</title>
        <authorList>
            <person name="Greshake Tzovaras B."/>
            <person name="Segers F."/>
            <person name="Bicker A."/>
            <person name="Dal Grande F."/>
            <person name="Otte J."/>
            <person name="Hankeln T."/>
            <person name="Schmitt I."/>
            <person name="Ebersberger I."/>
        </authorList>
    </citation>
    <scope>NUCLEOTIDE SEQUENCE [LARGE SCALE GENOMIC DNA]</scope>
    <source>
        <strain evidence="5">A1-1</strain>
    </source>
</reference>
<dbReference type="PANTHER" id="PTHR47966:SF51">
    <property type="entry name" value="BETA-SITE APP-CLEAVING ENZYME, ISOFORM A-RELATED"/>
    <property type="match status" value="1"/>
</dbReference>
<evidence type="ECO:0000313" key="5">
    <source>
        <dbReference type="EMBL" id="KAA6412553.1"/>
    </source>
</evidence>
<feature type="disulfide bond" evidence="2">
    <location>
        <begin position="322"/>
        <end position="360"/>
    </location>
</feature>
<dbReference type="Pfam" id="PF00026">
    <property type="entry name" value="Asp"/>
    <property type="match status" value="1"/>
</dbReference>
<dbReference type="InterPro" id="IPR033121">
    <property type="entry name" value="PEPTIDASE_A1"/>
</dbReference>
<dbReference type="SUPFAM" id="SSF50630">
    <property type="entry name" value="Acid proteases"/>
    <property type="match status" value="1"/>
</dbReference>
<dbReference type="Gene3D" id="2.40.70.10">
    <property type="entry name" value="Acid Proteases"/>
    <property type="match status" value="2"/>
</dbReference>
<dbReference type="PROSITE" id="PS51767">
    <property type="entry name" value="PEPTIDASE_A1"/>
    <property type="match status" value="1"/>
</dbReference>